<comment type="catalytic activity">
    <reaction evidence="6">
        <text>precorrin-2 + NAD(+) = sirohydrochlorin + NADH + 2 H(+)</text>
        <dbReference type="Rhea" id="RHEA:15613"/>
        <dbReference type="ChEBI" id="CHEBI:15378"/>
        <dbReference type="ChEBI" id="CHEBI:57540"/>
        <dbReference type="ChEBI" id="CHEBI:57945"/>
        <dbReference type="ChEBI" id="CHEBI:58351"/>
        <dbReference type="ChEBI" id="CHEBI:58827"/>
        <dbReference type="EC" id="1.3.1.76"/>
    </reaction>
</comment>
<dbReference type="NCBIfam" id="TIGR01470">
    <property type="entry name" value="cysG_Nterm"/>
    <property type="match status" value="1"/>
</dbReference>
<proteinExistence type="predicted"/>
<comment type="pathway">
    <text evidence="1">Porphyrin-containing compound metabolism; siroheme biosynthesis; sirohydrochlorin from precorrin-2: step 1/1.</text>
</comment>
<evidence type="ECO:0000256" key="6">
    <source>
        <dbReference type="ARBA" id="ARBA00047561"/>
    </source>
</evidence>
<evidence type="ECO:0000256" key="4">
    <source>
        <dbReference type="ARBA" id="ARBA00023027"/>
    </source>
</evidence>
<dbReference type="RefSeq" id="WP_107544876.1">
    <property type="nucleotide sequence ID" value="NZ_PZFQ01000008.1"/>
</dbReference>
<evidence type="ECO:0000313" key="9">
    <source>
        <dbReference type="Proteomes" id="UP000241960"/>
    </source>
</evidence>
<comment type="caution">
    <text evidence="8">The sequence shown here is derived from an EMBL/GenBank/DDBJ whole genome shotgun (WGS) entry which is preliminary data.</text>
</comment>
<dbReference type="PANTHER" id="PTHR35330:SF1">
    <property type="entry name" value="SIROHEME BIOSYNTHESIS PROTEIN MET8"/>
    <property type="match status" value="1"/>
</dbReference>
<dbReference type="Proteomes" id="UP000241960">
    <property type="component" value="Unassembled WGS sequence"/>
</dbReference>
<evidence type="ECO:0000256" key="5">
    <source>
        <dbReference type="ARBA" id="ARBA00023244"/>
    </source>
</evidence>
<dbReference type="SUPFAM" id="SSF51735">
    <property type="entry name" value="NAD(P)-binding Rossmann-fold domains"/>
    <property type="match status" value="1"/>
</dbReference>
<dbReference type="InterPro" id="IPR006367">
    <property type="entry name" value="Sirohaem_synthase_N"/>
</dbReference>
<protein>
    <recommendedName>
        <fullName evidence="2">precorrin-2 dehydrogenase</fullName>
        <ecNumber evidence="2">1.3.1.76</ecNumber>
    </recommendedName>
</protein>
<keyword evidence="5" id="KW-0627">Porphyrin biosynthesis</keyword>
<evidence type="ECO:0000256" key="1">
    <source>
        <dbReference type="ARBA" id="ARBA00005010"/>
    </source>
</evidence>
<reference evidence="8 9" key="1">
    <citation type="journal article" date="2016" name="Front. Microbiol.">
        <title>Comprehensive Phylogenetic Analysis of Bovine Non-aureus Staphylococci Species Based on Whole-Genome Sequencing.</title>
        <authorList>
            <person name="Naushad S."/>
            <person name="Barkema H.W."/>
            <person name="Luby C."/>
            <person name="Condas L.A."/>
            <person name="Nobrega D.B."/>
            <person name="Carson D.A."/>
            <person name="De Buck J."/>
        </authorList>
    </citation>
    <scope>NUCLEOTIDE SEQUENCE [LARGE SCALE GENOMIC DNA]</scope>
    <source>
        <strain evidence="8 9">SNUC 1231</strain>
    </source>
</reference>
<dbReference type="EC" id="1.3.1.76" evidence="2"/>
<evidence type="ECO:0000256" key="3">
    <source>
        <dbReference type="ARBA" id="ARBA00023002"/>
    </source>
</evidence>
<dbReference type="NCBIfam" id="NF005222">
    <property type="entry name" value="PRK06718.1"/>
    <property type="match status" value="1"/>
</dbReference>
<dbReference type="Pfam" id="PF14824">
    <property type="entry name" value="Sirohm_synth_M"/>
    <property type="match status" value="1"/>
</dbReference>
<dbReference type="Pfam" id="PF13241">
    <property type="entry name" value="NAD_binding_7"/>
    <property type="match status" value="1"/>
</dbReference>
<keyword evidence="3" id="KW-0560">Oxidoreductase</keyword>
<dbReference type="GO" id="GO:0043115">
    <property type="term" value="F:precorrin-2 dehydrogenase activity"/>
    <property type="evidence" value="ECO:0007669"/>
    <property type="project" value="UniProtKB-EC"/>
</dbReference>
<dbReference type="GO" id="GO:0019354">
    <property type="term" value="P:siroheme biosynthetic process"/>
    <property type="evidence" value="ECO:0007669"/>
    <property type="project" value="InterPro"/>
</dbReference>
<evidence type="ECO:0000256" key="2">
    <source>
        <dbReference type="ARBA" id="ARBA00012400"/>
    </source>
</evidence>
<dbReference type="InterPro" id="IPR028161">
    <property type="entry name" value="Met8-like"/>
</dbReference>
<dbReference type="GO" id="GO:0004325">
    <property type="term" value="F:ferrochelatase activity"/>
    <property type="evidence" value="ECO:0007669"/>
    <property type="project" value="InterPro"/>
</dbReference>
<evidence type="ECO:0000313" key="8">
    <source>
        <dbReference type="EMBL" id="PTI76700.1"/>
    </source>
</evidence>
<name>A0A9Q6HQD4_9STAP</name>
<dbReference type="SUPFAM" id="SSF75615">
    <property type="entry name" value="Siroheme synthase middle domains-like"/>
    <property type="match status" value="1"/>
</dbReference>
<sequence length="203" mass="23404">MPLMPLMIDISKKHIVVVGGGRVAERRIKTLMTYSKDIHVISPTVTEQLQQLIEYSDIKWSEKTFEDKDVQYADLIVVATNDDATNQCVLQSKPSHAMINMASEAMTGDVIFPSIFQRGKLTISISTNGASPGLTAQLLEEFNQRFDRDYETYVDFLYECRQRIKRSELSSLKQKRFLKEILADDYLSHHKQREVRNWLDSVI</sequence>
<evidence type="ECO:0000259" key="7">
    <source>
        <dbReference type="Pfam" id="PF14824"/>
    </source>
</evidence>
<dbReference type="Pfam" id="PF22440">
    <property type="entry name" value="SirC_C"/>
    <property type="match status" value="1"/>
</dbReference>
<dbReference type="Gene3D" id="1.10.8.610">
    <property type="entry name" value="SirC, precorrin-2 dehydrogenase, C-terminal helical domain-like"/>
    <property type="match status" value="1"/>
</dbReference>
<dbReference type="EMBL" id="PZFQ01000008">
    <property type="protein sequence ID" value="PTI76700.1"/>
    <property type="molecule type" value="Genomic_DNA"/>
</dbReference>
<feature type="domain" description="Siroheme synthase central" evidence="7">
    <location>
        <begin position="118"/>
        <end position="138"/>
    </location>
</feature>
<dbReference type="InterPro" id="IPR028281">
    <property type="entry name" value="Sirohaem_synthase_central"/>
</dbReference>
<dbReference type="InterPro" id="IPR036291">
    <property type="entry name" value="NAD(P)-bd_dom_sf"/>
</dbReference>
<organism evidence="8 9">
    <name type="scientific">Staphylococcus succinus</name>
    <dbReference type="NCBI Taxonomy" id="61015"/>
    <lineage>
        <taxon>Bacteria</taxon>
        <taxon>Bacillati</taxon>
        <taxon>Bacillota</taxon>
        <taxon>Bacilli</taxon>
        <taxon>Bacillales</taxon>
        <taxon>Staphylococcaceae</taxon>
        <taxon>Staphylococcus</taxon>
    </lineage>
</organism>
<dbReference type="Gene3D" id="3.40.50.720">
    <property type="entry name" value="NAD(P)-binding Rossmann-like Domain"/>
    <property type="match status" value="1"/>
</dbReference>
<keyword evidence="4" id="KW-0520">NAD</keyword>
<accession>A0A9Q6HQD4</accession>
<dbReference type="AlphaFoldDB" id="A0A9Q6HQD4"/>
<dbReference type="InterPro" id="IPR042518">
    <property type="entry name" value="SirC_C"/>
</dbReference>
<gene>
    <name evidence="8" type="ORF">BU058_03540</name>
</gene>
<dbReference type="PANTHER" id="PTHR35330">
    <property type="entry name" value="SIROHEME BIOSYNTHESIS PROTEIN MET8"/>
    <property type="match status" value="1"/>
</dbReference>